<feature type="domain" description="SpaA-like prealbumin fold" evidence="2">
    <location>
        <begin position="305"/>
        <end position="436"/>
    </location>
</feature>
<evidence type="ECO:0000256" key="1">
    <source>
        <dbReference type="SAM" id="MobiDB-lite"/>
    </source>
</evidence>
<evidence type="ECO:0000313" key="4">
    <source>
        <dbReference type="Proteomes" id="UP000198833"/>
    </source>
</evidence>
<organism evidence="3 4">
    <name type="scientific">Ignavigranum ruoffiae</name>
    <dbReference type="NCBI Taxonomy" id="89093"/>
    <lineage>
        <taxon>Bacteria</taxon>
        <taxon>Bacillati</taxon>
        <taxon>Bacillota</taxon>
        <taxon>Bacilli</taxon>
        <taxon>Lactobacillales</taxon>
        <taxon>Aerococcaceae</taxon>
        <taxon>Ignavigranum</taxon>
    </lineage>
</organism>
<gene>
    <name evidence="3" type="ORF">SAMN04488558_1235</name>
</gene>
<dbReference type="Proteomes" id="UP000198833">
    <property type="component" value="Unassembled WGS sequence"/>
</dbReference>
<proteinExistence type="predicted"/>
<dbReference type="Pfam" id="PF17802">
    <property type="entry name" value="SpaA"/>
    <property type="match status" value="3"/>
</dbReference>
<dbReference type="RefSeq" id="WP_143440765.1">
    <property type="nucleotide sequence ID" value="NZ_FOEN01000023.1"/>
</dbReference>
<accession>A0A1H9H2Y6</accession>
<keyword evidence="4" id="KW-1185">Reference proteome</keyword>
<protein>
    <recommendedName>
        <fullName evidence="2">SpaA-like prealbumin fold domain-containing protein</fullName>
    </recommendedName>
</protein>
<dbReference type="InterPro" id="IPR041033">
    <property type="entry name" value="SpaA_PFL_dom_1"/>
</dbReference>
<evidence type="ECO:0000313" key="3">
    <source>
        <dbReference type="EMBL" id="SEQ56608.1"/>
    </source>
</evidence>
<dbReference type="STRING" id="89093.SAMN04488558_1235"/>
<feature type="compositionally biased region" description="Low complexity" evidence="1">
    <location>
        <begin position="436"/>
        <end position="473"/>
    </location>
</feature>
<dbReference type="InterPro" id="IPR013783">
    <property type="entry name" value="Ig-like_fold"/>
</dbReference>
<sequence>MYAIEISDQDVEISIPNDPDPNYFSTVTLTKIDRMTGEPIPNVEFDLYSYFDEGGGSGSFIYPNQDEELKLQGNTPWYASILNGFYQEANAQDTPMEGAQYIGRYKTNELGQIIIDLSQNRWYFFKEVKPAPGYELNSEPEYFYLSDFSIDLIVNNIKEPKNLTIKKYDSITKQLLSGAIFEIYGPRKEEEIYTKNLYSQDSDRDIPTKKDRIPFLTKFIDSVYSEVTAQEVLSDIPEGFELYQEVWIFETGVTNVDLSPGTYYIKEVSPPFGYQMNDQIYKVEISDKDVEISIPNDPDPEVTQRVTINKVDSISKKPIPNTVFELYIWHKEAGGSGSFNYPDDNEKIKLQGNNSWYASILNNFYQHVSAEELPTDGLSYVGQYTTDELGQIILNLPKNWDYILKEVKSSPGYLPNESLQYFFVGEDPVTVDIENTPDPTITTEAPTTTTEEQTTTSESSTTEEVITTTEVSTTTVEVTTTIEAPTTTTEEVTTTTETTTTTLEESTITTEEVTTMTDSTTTTTEATITTTEASTIMTEDPTNTTSLGTTTEEEISIPGVVITTIDQSGTSTTLLLLPNQVK</sequence>
<dbReference type="OrthoDB" id="2216808at2"/>
<dbReference type="Gene3D" id="2.60.40.10">
    <property type="entry name" value="Immunoglobulins"/>
    <property type="match status" value="3"/>
</dbReference>
<feature type="domain" description="SpaA-like prealbumin fold" evidence="2">
    <location>
        <begin position="26"/>
        <end position="147"/>
    </location>
</feature>
<dbReference type="AlphaFoldDB" id="A0A1H9H2Y6"/>
<name>A0A1H9H2Y6_9LACT</name>
<evidence type="ECO:0000259" key="2">
    <source>
        <dbReference type="Pfam" id="PF17802"/>
    </source>
</evidence>
<feature type="region of interest" description="Disordered" evidence="1">
    <location>
        <begin position="435"/>
        <end position="473"/>
    </location>
</feature>
<reference evidence="3 4" key="1">
    <citation type="submission" date="2016-10" db="EMBL/GenBank/DDBJ databases">
        <authorList>
            <person name="de Groot N.N."/>
        </authorList>
    </citation>
    <scope>NUCLEOTIDE SEQUENCE [LARGE SCALE GENOMIC DNA]</scope>
    <source>
        <strain evidence="3 4">DSM 15695</strain>
    </source>
</reference>
<feature type="domain" description="SpaA-like prealbumin fold" evidence="2">
    <location>
        <begin position="162"/>
        <end position="296"/>
    </location>
</feature>
<dbReference type="EMBL" id="FOEN01000023">
    <property type="protein sequence ID" value="SEQ56608.1"/>
    <property type="molecule type" value="Genomic_DNA"/>
</dbReference>